<evidence type="ECO:0000313" key="1">
    <source>
        <dbReference type="EMBL" id="GEM50098.1"/>
    </source>
</evidence>
<keyword evidence="2" id="KW-1185">Reference proteome</keyword>
<evidence type="ECO:0000313" key="2">
    <source>
        <dbReference type="Proteomes" id="UP000321306"/>
    </source>
</evidence>
<dbReference type="EMBL" id="BJXB01000058">
    <property type="protein sequence ID" value="GEM50098.1"/>
    <property type="molecule type" value="Genomic_DNA"/>
</dbReference>
<proteinExistence type="predicted"/>
<sequence>MQEVEGYLSIYAVMERFGYRHTSRAWKKLLFEHHKTLPEVKLRQFDGHDGRKGKFIPAIHVKDLDRLILHFESIHWQQDQVTFVRPAVEDVLQVVAVAFQDHGPEAQTEVDGVKLDLQLRNVRLALLYQPANLPDGRLPVLTSPDVLLDGGVRVLSFDPYQDGFTVGQLIFNIRQHVEGKKA</sequence>
<protein>
    <submittedName>
        <fullName evidence="1">Uncharacterized protein</fullName>
    </submittedName>
</protein>
<dbReference type="AlphaFoldDB" id="A0A511NC68"/>
<organism evidence="1 2">
    <name type="scientific">Deinococcus cellulosilyticus (strain DSM 18568 / NBRC 106333 / KACC 11606 / 5516J-15)</name>
    <dbReference type="NCBI Taxonomy" id="1223518"/>
    <lineage>
        <taxon>Bacteria</taxon>
        <taxon>Thermotogati</taxon>
        <taxon>Deinococcota</taxon>
        <taxon>Deinococci</taxon>
        <taxon>Deinococcales</taxon>
        <taxon>Deinococcaceae</taxon>
        <taxon>Deinococcus</taxon>
    </lineage>
</organism>
<accession>A0A511NC68</accession>
<name>A0A511NC68_DEIC1</name>
<gene>
    <name evidence="1" type="ORF">DC3_57330</name>
</gene>
<reference evidence="1 2" key="1">
    <citation type="submission" date="2019-07" db="EMBL/GenBank/DDBJ databases">
        <title>Whole genome shotgun sequence of Deinococcus cellulosilyticus NBRC 106333.</title>
        <authorList>
            <person name="Hosoyama A."/>
            <person name="Uohara A."/>
            <person name="Ohji S."/>
            <person name="Ichikawa N."/>
        </authorList>
    </citation>
    <scope>NUCLEOTIDE SEQUENCE [LARGE SCALE GENOMIC DNA]</scope>
    <source>
        <strain evidence="1 2">NBRC 106333</strain>
    </source>
</reference>
<comment type="caution">
    <text evidence="1">The sequence shown here is derived from an EMBL/GenBank/DDBJ whole genome shotgun (WGS) entry which is preliminary data.</text>
</comment>
<dbReference type="Proteomes" id="UP000321306">
    <property type="component" value="Unassembled WGS sequence"/>
</dbReference>